<evidence type="ECO:0000313" key="5">
    <source>
        <dbReference type="Proteomes" id="UP000307440"/>
    </source>
</evidence>
<accession>A0A5C3L3Q4</accession>
<evidence type="ECO:0000256" key="2">
    <source>
        <dbReference type="SAM" id="MobiDB-lite"/>
    </source>
</evidence>
<evidence type="ECO:0000256" key="1">
    <source>
        <dbReference type="ARBA" id="ARBA00022737"/>
    </source>
</evidence>
<gene>
    <name evidence="4" type="ORF">FA15DRAFT_671126</name>
</gene>
<dbReference type="OrthoDB" id="3068650at2759"/>
<protein>
    <recommendedName>
        <fullName evidence="3">Nephrocystin 3-like N-terminal domain-containing protein</fullName>
    </recommendedName>
</protein>
<reference evidence="4 5" key="1">
    <citation type="journal article" date="2019" name="Nat. Ecol. Evol.">
        <title>Megaphylogeny resolves global patterns of mushroom evolution.</title>
        <authorList>
            <person name="Varga T."/>
            <person name="Krizsan K."/>
            <person name="Foldi C."/>
            <person name="Dima B."/>
            <person name="Sanchez-Garcia M."/>
            <person name="Sanchez-Ramirez S."/>
            <person name="Szollosi G.J."/>
            <person name="Szarkandi J.G."/>
            <person name="Papp V."/>
            <person name="Albert L."/>
            <person name="Andreopoulos W."/>
            <person name="Angelini C."/>
            <person name="Antonin V."/>
            <person name="Barry K.W."/>
            <person name="Bougher N.L."/>
            <person name="Buchanan P."/>
            <person name="Buyck B."/>
            <person name="Bense V."/>
            <person name="Catcheside P."/>
            <person name="Chovatia M."/>
            <person name="Cooper J."/>
            <person name="Damon W."/>
            <person name="Desjardin D."/>
            <person name="Finy P."/>
            <person name="Geml J."/>
            <person name="Haridas S."/>
            <person name="Hughes K."/>
            <person name="Justo A."/>
            <person name="Karasinski D."/>
            <person name="Kautmanova I."/>
            <person name="Kiss B."/>
            <person name="Kocsube S."/>
            <person name="Kotiranta H."/>
            <person name="LaButti K.M."/>
            <person name="Lechner B.E."/>
            <person name="Liimatainen K."/>
            <person name="Lipzen A."/>
            <person name="Lukacs Z."/>
            <person name="Mihaltcheva S."/>
            <person name="Morgado L.N."/>
            <person name="Niskanen T."/>
            <person name="Noordeloos M.E."/>
            <person name="Ohm R.A."/>
            <person name="Ortiz-Santana B."/>
            <person name="Ovrebo C."/>
            <person name="Racz N."/>
            <person name="Riley R."/>
            <person name="Savchenko A."/>
            <person name="Shiryaev A."/>
            <person name="Soop K."/>
            <person name="Spirin V."/>
            <person name="Szebenyi C."/>
            <person name="Tomsovsky M."/>
            <person name="Tulloss R.E."/>
            <person name="Uehling J."/>
            <person name="Grigoriev I.V."/>
            <person name="Vagvolgyi C."/>
            <person name="Papp T."/>
            <person name="Martin F.M."/>
            <person name="Miettinen O."/>
            <person name="Hibbett D.S."/>
            <person name="Nagy L.G."/>
        </authorList>
    </citation>
    <scope>NUCLEOTIDE SEQUENCE [LARGE SCALE GENOMIC DNA]</scope>
    <source>
        <strain evidence="4 5">CBS 121175</strain>
    </source>
</reference>
<sequence length="408" mass="45874">MFKFFRSRSSPAVLTSNLPPEILPIPYPDTPKSKSSSKGPERDPEVPNKWQTTRDPYWMAYTSHWLRLARDIYQRHLVVNSSQLLQADRKKLITAFSGIHSLALQYDECIKAGDHSFAREVAVAICDRVKKYRGVERDSLFKMTQLAILQANVAITPQGYVSLRTKRRKEATYHYAHRRLQDCDINLRKDAILQAAEWLGDIPPGKNILWLTGEKGCGKSVVANYFAYECDKRGGLASSFVFVSHTDKDSLVETFFINIATDIAEYLGEAFVILLANACDALMVEGEEFFGRSITLQLTQLLVPVYWKLLPEDRQPLFILLDGLDKCDIGALGALFEFIKESIKHLPICYFISSTAGPQGAIALELQQGPLAKHVQSQIISDYRFVEDLATPKATKFSIPEIPVSPPG</sequence>
<organism evidence="4 5">
    <name type="scientific">Coprinopsis marcescibilis</name>
    <name type="common">Agaric fungus</name>
    <name type="synonym">Psathyrella marcescibilis</name>
    <dbReference type="NCBI Taxonomy" id="230819"/>
    <lineage>
        <taxon>Eukaryota</taxon>
        <taxon>Fungi</taxon>
        <taxon>Dikarya</taxon>
        <taxon>Basidiomycota</taxon>
        <taxon>Agaricomycotina</taxon>
        <taxon>Agaricomycetes</taxon>
        <taxon>Agaricomycetidae</taxon>
        <taxon>Agaricales</taxon>
        <taxon>Agaricineae</taxon>
        <taxon>Psathyrellaceae</taxon>
        <taxon>Coprinopsis</taxon>
    </lineage>
</organism>
<feature type="region of interest" description="Disordered" evidence="2">
    <location>
        <begin position="24"/>
        <end position="49"/>
    </location>
</feature>
<dbReference type="Proteomes" id="UP000307440">
    <property type="component" value="Unassembled WGS sequence"/>
</dbReference>
<evidence type="ECO:0000313" key="4">
    <source>
        <dbReference type="EMBL" id="TFK22798.1"/>
    </source>
</evidence>
<dbReference type="EMBL" id="ML210232">
    <property type="protein sequence ID" value="TFK22798.1"/>
    <property type="molecule type" value="Genomic_DNA"/>
</dbReference>
<dbReference type="SUPFAM" id="SSF52540">
    <property type="entry name" value="P-loop containing nucleoside triphosphate hydrolases"/>
    <property type="match status" value="1"/>
</dbReference>
<dbReference type="Pfam" id="PF24883">
    <property type="entry name" value="NPHP3_N"/>
    <property type="match status" value="1"/>
</dbReference>
<dbReference type="Gene3D" id="3.40.50.300">
    <property type="entry name" value="P-loop containing nucleotide triphosphate hydrolases"/>
    <property type="match status" value="1"/>
</dbReference>
<keyword evidence="5" id="KW-1185">Reference proteome</keyword>
<evidence type="ECO:0000259" key="3">
    <source>
        <dbReference type="Pfam" id="PF24883"/>
    </source>
</evidence>
<feature type="domain" description="Nephrocystin 3-like N-terminal" evidence="3">
    <location>
        <begin position="197"/>
        <end position="354"/>
    </location>
</feature>
<name>A0A5C3L3Q4_COPMA</name>
<dbReference type="InterPro" id="IPR056884">
    <property type="entry name" value="NPHP3-like_N"/>
</dbReference>
<dbReference type="AlphaFoldDB" id="A0A5C3L3Q4"/>
<dbReference type="InterPro" id="IPR027417">
    <property type="entry name" value="P-loop_NTPase"/>
</dbReference>
<dbReference type="STRING" id="230819.A0A5C3L3Q4"/>
<keyword evidence="1" id="KW-0677">Repeat</keyword>
<proteinExistence type="predicted"/>